<dbReference type="VEuPathDB" id="VectorBase:CSON013479"/>
<reference evidence="2" key="2">
    <citation type="submission" date="2018-07" db="EMBL/GenBank/DDBJ databases">
        <authorList>
            <person name="Quirk P.G."/>
            <person name="Krulwich T.A."/>
        </authorList>
    </citation>
    <scope>NUCLEOTIDE SEQUENCE</scope>
</reference>
<reference evidence="1" key="1">
    <citation type="submission" date="2018-04" db="EMBL/GenBank/DDBJ databases">
        <authorList>
            <person name="Go L.Y."/>
            <person name="Mitchell J.A."/>
        </authorList>
    </citation>
    <scope>NUCLEOTIDE SEQUENCE</scope>
    <source>
        <tissue evidence="1">Whole organism</tissue>
    </source>
</reference>
<dbReference type="EMBL" id="UFQS01000067">
    <property type="protein sequence ID" value="SSW98973.1"/>
    <property type="molecule type" value="Genomic_DNA"/>
</dbReference>
<organism evidence="2">
    <name type="scientific">Culicoides sonorensis</name>
    <name type="common">Biting midge</name>
    <dbReference type="NCBI Taxonomy" id="179676"/>
    <lineage>
        <taxon>Eukaryota</taxon>
        <taxon>Metazoa</taxon>
        <taxon>Ecdysozoa</taxon>
        <taxon>Arthropoda</taxon>
        <taxon>Hexapoda</taxon>
        <taxon>Insecta</taxon>
        <taxon>Pterygota</taxon>
        <taxon>Neoptera</taxon>
        <taxon>Endopterygota</taxon>
        <taxon>Diptera</taxon>
        <taxon>Nematocera</taxon>
        <taxon>Chironomoidea</taxon>
        <taxon>Ceratopogonidae</taxon>
        <taxon>Ceratopogoninae</taxon>
        <taxon>Culicoides</taxon>
        <taxon>Monoculicoides</taxon>
    </lineage>
</organism>
<protein>
    <submittedName>
        <fullName evidence="2">CSON013479 protein</fullName>
    </submittedName>
</protein>
<evidence type="ECO:0000313" key="1">
    <source>
        <dbReference type="EMBL" id="SSW98973.1"/>
    </source>
</evidence>
<accession>A0A336LNK5</accession>
<dbReference type="AlphaFoldDB" id="A0A336LNK5"/>
<name>A0A336LNK5_CULSO</name>
<evidence type="ECO:0000313" key="2">
    <source>
        <dbReference type="EMBL" id="SSX19355.1"/>
    </source>
</evidence>
<gene>
    <name evidence="2" type="primary">CSON013479</name>
</gene>
<dbReference type="EMBL" id="UFQT01000067">
    <property type="protein sequence ID" value="SSX19355.1"/>
    <property type="molecule type" value="Genomic_DNA"/>
</dbReference>
<proteinExistence type="predicted"/>
<sequence length="85" mass="10023">MKLTRIGLRLIEMHLNTTVPPRNSLKPKIRVRKRAAECSDKIAEIQFGRYKFRIWLIQVQFPFSSHGNRLAFTLEPKSSKEKLKE</sequence>